<sequence length="157" mass="17162">MTAVERSEQDVQASGCDGTAPARHFANGQIPLSALCVLTFDRRHRLRSDAAVALIRLDGDYKAEFGTHLCLTDSYRSLASQVSLAGRKPGLAARPGTSNHGWGLAVDVCKGPDDPSSARYRWMRAHAPAFGWDNPAWARPGGSSRTEPWHWEYVKGE</sequence>
<protein>
    <recommendedName>
        <fullName evidence="1">D-alanyl-D-alanine carboxypeptidase-like core domain-containing protein</fullName>
    </recommendedName>
</protein>
<dbReference type="Gene3D" id="3.30.1380.10">
    <property type="match status" value="1"/>
</dbReference>
<dbReference type="PANTHER" id="PTHR34385:SF1">
    <property type="entry name" value="PEPTIDOGLYCAN L-ALANYL-D-GLUTAMATE ENDOPEPTIDASE CWLK"/>
    <property type="match status" value="1"/>
</dbReference>
<evidence type="ECO:0000313" key="3">
    <source>
        <dbReference type="Proteomes" id="UP001157017"/>
    </source>
</evidence>
<reference evidence="3" key="1">
    <citation type="journal article" date="2019" name="Int. J. Syst. Evol. Microbiol.">
        <title>The Global Catalogue of Microorganisms (GCM) 10K type strain sequencing project: providing services to taxonomists for standard genome sequencing and annotation.</title>
        <authorList>
            <consortium name="The Broad Institute Genomics Platform"/>
            <consortium name="The Broad Institute Genome Sequencing Center for Infectious Disease"/>
            <person name="Wu L."/>
            <person name="Ma J."/>
        </authorList>
    </citation>
    <scope>NUCLEOTIDE SEQUENCE [LARGE SCALE GENOMIC DNA]</scope>
    <source>
        <strain evidence="3">NBRC 108730</strain>
    </source>
</reference>
<feature type="domain" description="D-alanyl-D-alanine carboxypeptidase-like core" evidence="1">
    <location>
        <begin position="44"/>
        <end position="154"/>
    </location>
</feature>
<proteinExistence type="predicted"/>
<dbReference type="InterPro" id="IPR009045">
    <property type="entry name" value="Zn_M74/Hedgehog-like"/>
</dbReference>
<comment type="caution">
    <text evidence="2">The sequence shown here is derived from an EMBL/GenBank/DDBJ whole genome shotgun (WGS) entry which is preliminary data.</text>
</comment>
<evidence type="ECO:0000259" key="1">
    <source>
        <dbReference type="Pfam" id="PF02557"/>
    </source>
</evidence>
<dbReference type="EMBL" id="BSUZ01000001">
    <property type="protein sequence ID" value="GMA88593.1"/>
    <property type="molecule type" value="Genomic_DNA"/>
</dbReference>
<accession>A0ABQ6JMJ2</accession>
<dbReference type="CDD" id="cd14814">
    <property type="entry name" value="Peptidase_M15"/>
    <property type="match status" value="1"/>
</dbReference>
<name>A0ABQ6JMJ2_9ACTN</name>
<dbReference type="Pfam" id="PF02557">
    <property type="entry name" value="VanY"/>
    <property type="match status" value="1"/>
</dbReference>
<dbReference type="Proteomes" id="UP001157017">
    <property type="component" value="Unassembled WGS sequence"/>
</dbReference>
<dbReference type="SUPFAM" id="SSF55166">
    <property type="entry name" value="Hedgehog/DD-peptidase"/>
    <property type="match status" value="1"/>
</dbReference>
<dbReference type="PANTHER" id="PTHR34385">
    <property type="entry name" value="D-ALANYL-D-ALANINE CARBOXYPEPTIDASE"/>
    <property type="match status" value="1"/>
</dbReference>
<gene>
    <name evidence="2" type="ORF">GCM10025868_38430</name>
</gene>
<organism evidence="2 3">
    <name type="scientific">Angustibacter aerolatus</name>
    <dbReference type="NCBI Taxonomy" id="1162965"/>
    <lineage>
        <taxon>Bacteria</taxon>
        <taxon>Bacillati</taxon>
        <taxon>Actinomycetota</taxon>
        <taxon>Actinomycetes</taxon>
        <taxon>Kineosporiales</taxon>
        <taxon>Kineosporiaceae</taxon>
    </lineage>
</organism>
<evidence type="ECO:0000313" key="2">
    <source>
        <dbReference type="EMBL" id="GMA88593.1"/>
    </source>
</evidence>
<dbReference type="InterPro" id="IPR052179">
    <property type="entry name" value="DD-CPase-like"/>
</dbReference>
<dbReference type="InterPro" id="IPR003709">
    <property type="entry name" value="VanY-like_core_dom"/>
</dbReference>
<keyword evidence="3" id="KW-1185">Reference proteome</keyword>